<gene>
    <name evidence="2" type="ORF">ElP_16400</name>
</gene>
<feature type="transmembrane region" description="Helical" evidence="1">
    <location>
        <begin position="260"/>
        <end position="287"/>
    </location>
</feature>
<feature type="transmembrane region" description="Helical" evidence="1">
    <location>
        <begin position="54"/>
        <end position="76"/>
    </location>
</feature>
<keyword evidence="1" id="KW-0472">Membrane</keyword>
<protein>
    <recommendedName>
        <fullName evidence="4">Cytosine permease</fullName>
    </recommendedName>
</protein>
<reference evidence="2 3" key="1">
    <citation type="submission" date="2019-02" db="EMBL/GenBank/DDBJ databases">
        <title>Deep-cultivation of Planctomycetes and their phenomic and genomic characterization uncovers novel biology.</title>
        <authorList>
            <person name="Wiegand S."/>
            <person name="Jogler M."/>
            <person name="Boedeker C."/>
            <person name="Pinto D."/>
            <person name="Vollmers J."/>
            <person name="Rivas-Marin E."/>
            <person name="Kohn T."/>
            <person name="Peeters S.H."/>
            <person name="Heuer A."/>
            <person name="Rast P."/>
            <person name="Oberbeckmann S."/>
            <person name="Bunk B."/>
            <person name="Jeske O."/>
            <person name="Meyerdierks A."/>
            <person name="Storesund J.E."/>
            <person name="Kallscheuer N."/>
            <person name="Luecker S."/>
            <person name="Lage O.M."/>
            <person name="Pohl T."/>
            <person name="Merkel B.J."/>
            <person name="Hornburger P."/>
            <person name="Mueller R.-W."/>
            <person name="Bruemmer F."/>
            <person name="Labrenz M."/>
            <person name="Spormann A.M."/>
            <person name="Op den Camp H."/>
            <person name="Overmann J."/>
            <person name="Amann R."/>
            <person name="Jetten M.S.M."/>
            <person name="Mascher T."/>
            <person name="Medema M.H."/>
            <person name="Devos D.P."/>
            <person name="Kaster A.-K."/>
            <person name="Ovreas L."/>
            <person name="Rohde M."/>
            <person name="Galperin M.Y."/>
            <person name="Jogler C."/>
        </authorList>
    </citation>
    <scope>NUCLEOTIDE SEQUENCE [LARGE SCALE GENOMIC DNA]</scope>
    <source>
        <strain evidence="2 3">ElP</strain>
    </source>
</reference>
<dbReference type="KEGG" id="tpla:ElP_16400"/>
<dbReference type="Gene3D" id="1.10.4160.10">
    <property type="entry name" value="Hydantoin permease"/>
    <property type="match status" value="1"/>
</dbReference>
<proteinExistence type="predicted"/>
<feature type="transmembrane region" description="Helical" evidence="1">
    <location>
        <begin position="228"/>
        <end position="248"/>
    </location>
</feature>
<accession>A0A518GYT1</accession>
<feature type="transmembrane region" description="Helical" evidence="1">
    <location>
        <begin position="382"/>
        <end position="401"/>
    </location>
</feature>
<feature type="transmembrane region" description="Helical" evidence="1">
    <location>
        <begin position="97"/>
        <end position="126"/>
    </location>
</feature>
<dbReference type="Proteomes" id="UP000317835">
    <property type="component" value="Chromosome"/>
</dbReference>
<evidence type="ECO:0000313" key="2">
    <source>
        <dbReference type="EMBL" id="QDV33761.1"/>
    </source>
</evidence>
<feature type="transmembrane region" description="Helical" evidence="1">
    <location>
        <begin position="180"/>
        <end position="202"/>
    </location>
</feature>
<feature type="transmembrane region" description="Helical" evidence="1">
    <location>
        <begin position="473"/>
        <end position="491"/>
    </location>
</feature>
<dbReference type="EMBL" id="CP036426">
    <property type="protein sequence ID" value="QDV33761.1"/>
    <property type="molecule type" value="Genomic_DNA"/>
</dbReference>
<dbReference type="RefSeq" id="WP_145268133.1">
    <property type="nucleotide sequence ID" value="NZ_CP036426.1"/>
</dbReference>
<organism evidence="2 3">
    <name type="scientific">Tautonia plasticadhaerens</name>
    <dbReference type="NCBI Taxonomy" id="2527974"/>
    <lineage>
        <taxon>Bacteria</taxon>
        <taxon>Pseudomonadati</taxon>
        <taxon>Planctomycetota</taxon>
        <taxon>Planctomycetia</taxon>
        <taxon>Isosphaerales</taxon>
        <taxon>Isosphaeraceae</taxon>
        <taxon>Tautonia</taxon>
    </lineage>
</organism>
<sequence length="505" mass="52603">MSLRSDLPPRLRKAMERPSGRRQIWSAQLAGVLISAYLWVAYSDQLATTTLAFGGLPAAVGGAALGGLLSCVLLFLPAATQGMRTRMPLMVAATSAFGVRGSALVPGLVLGLVQILWFAVAVHYAVEFNLRGLLAAGLIDPEDVRPPGEGGQIHGSTVYAASVLLWGIASALVATRFIRWIAALMVVYPIFIAAALSGAMLWSFPGLPVYREAAADPALGATWAEWPAFWAMTQLVFGFSATVCAQAVNWGATLRGRRDVVLSGVVGVGLASAIVATIAVLTVAGSIGRKIAPEGPEEPTSGPSAPIDLDAPDFAPAVRGRMLPEPALSPAYTLGTVYERRIGGIPGAVGLIVLGLGSLASAVYAAYSYGNRLEAIRGRPRRWAWGVVGALVAFPLMVNGLSANVPLVLDLTAGVMAPMLGILCADLLTTRSGWPGPRPGFRPGGLIGWGVGSVVGLLPIVARMGPSPGEARWLPMAVFAYLVAFVLFLGIEGVGRLRSRSEPKG</sequence>
<keyword evidence="1" id="KW-0812">Transmembrane</keyword>
<feature type="transmembrane region" description="Helical" evidence="1">
    <location>
        <begin position="153"/>
        <end position="173"/>
    </location>
</feature>
<dbReference type="AlphaFoldDB" id="A0A518GYT1"/>
<feature type="transmembrane region" description="Helical" evidence="1">
    <location>
        <begin position="407"/>
        <end position="428"/>
    </location>
</feature>
<evidence type="ECO:0008006" key="4">
    <source>
        <dbReference type="Google" id="ProtNLM"/>
    </source>
</evidence>
<evidence type="ECO:0000313" key="3">
    <source>
        <dbReference type="Proteomes" id="UP000317835"/>
    </source>
</evidence>
<feature type="transmembrane region" description="Helical" evidence="1">
    <location>
        <begin position="24"/>
        <end position="42"/>
    </location>
</feature>
<name>A0A518GYT1_9BACT</name>
<feature type="transmembrane region" description="Helical" evidence="1">
    <location>
        <begin position="440"/>
        <end position="461"/>
    </location>
</feature>
<evidence type="ECO:0000256" key="1">
    <source>
        <dbReference type="SAM" id="Phobius"/>
    </source>
</evidence>
<feature type="transmembrane region" description="Helical" evidence="1">
    <location>
        <begin position="348"/>
        <end position="370"/>
    </location>
</feature>
<dbReference type="OrthoDB" id="9787279at2"/>
<keyword evidence="1" id="KW-1133">Transmembrane helix</keyword>
<keyword evidence="3" id="KW-1185">Reference proteome</keyword>